<evidence type="ECO:0000256" key="1">
    <source>
        <dbReference type="ARBA" id="ARBA00022603"/>
    </source>
</evidence>
<keyword evidence="6" id="KW-1185">Reference proteome</keyword>
<proteinExistence type="predicted"/>
<dbReference type="OrthoDB" id="1606438at2759"/>
<evidence type="ECO:0000256" key="2">
    <source>
        <dbReference type="ARBA" id="ARBA00022679"/>
    </source>
</evidence>
<dbReference type="PROSITE" id="PS51683">
    <property type="entry name" value="SAM_OMT_II"/>
    <property type="match status" value="1"/>
</dbReference>
<comment type="caution">
    <text evidence="5">The sequence shown here is derived from an EMBL/GenBank/DDBJ whole genome shotgun (WGS) entry which is preliminary data.</text>
</comment>
<dbReference type="SUPFAM" id="SSF46785">
    <property type="entry name" value="Winged helix' DNA-binding domain"/>
    <property type="match status" value="1"/>
</dbReference>
<dbReference type="AlphaFoldDB" id="A0A397UZC3"/>
<dbReference type="InterPro" id="IPR012967">
    <property type="entry name" value="COMT_dimerisation"/>
</dbReference>
<evidence type="ECO:0000313" key="6">
    <source>
        <dbReference type="Proteomes" id="UP000266673"/>
    </source>
</evidence>
<dbReference type="PANTHER" id="PTHR43712:SF2">
    <property type="entry name" value="O-METHYLTRANSFERASE CICE"/>
    <property type="match status" value="1"/>
</dbReference>
<dbReference type="InterPro" id="IPR016461">
    <property type="entry name" value="COMT-like"/>
</dbReference>
<evidence type="ECO:0000259" key="4">
    <source>
        <dbReference type="Pfam" id="PF08100"/>
    </source>
</evidence>
<evidence type="ECO:0000313" key="5">
    <source>
        <dbReference type="EMBL" id="RIB15495.1"/>
    </source>
</evidence>
<gene>
    <name evidence="5" type="ORF">C2G38_1577263</name>
</gene>
<keyword evidence="1" id="KW-0489">Methyltransferase</keyword>
<dbReference type="InterPro" id="IPR036390">
    <property type="entry name" value="WH_DNA-bd_sf"/>
</dbReference>
<keyword evidence="2" id="KW-0808">Transferase</keyword>
<evidence type="ECO:0000256" key="3">
    <source>
        <dbReference type="ARBA" id="ARBA00022691"/>
    </source>
</evidence>
<organism evidence="5 6">
    <name type="scientific">Gigaspora rosea</name>
    <dbReference type="NCBI Taxonomy" id="44941"/>
    <lineage>
        <taxon>Eukaryota</taxon>
        <taxon>Fungi</taxon>
        <taxon>Fungi incertae sedis</taxon>
        <taxon>Mucoromycota</taxon>
        <taxon>Glomeromycotina</taxon>
        <taxon>Glomeromycetes</taxon>
        <taxon>Diversisporales</taxon>
        <taxon>Gigasporaceae</taxon>
        <taxon>Gigaspora</taxon>
    </lineage>
</organism>
<dbReference type="Pfam" id="PF08100">
    <property type="entry name" value="Dimerisation"/>
    <property type="match status" value="1"/>
</dbReference>
<feature type="domain" description="O-methyltransferase dimerisation" evidence="4">
    <location>
        <begin position="4"/>
        <end position="79"/>
    </location>
</feature>
<reference evidence="5 6" key="1">
    <citation type="submission" date="2018-06" db="EMBL/GenBank/DDBJ databases">
        <title>Comparative genomics reveals the genomic features of Rhizophagus irregularis, R. cerebriforme, R. diaphanum and Gigaspora rosea, and their symbiotic lifestyle signature.</title>
        <authorList>
            <person name="Morin E."/>
            <person name="San Clemente H."/>
            <person name="Chen E.C.H."/>
            <person name="De La Providencia I."/>
            <person name="Hainaut M."/>
            <person name="Kuo A."/>
            <person name="Kohler A."/>
            <person name="Murat C."/>
            <person name="Tang N."/>
            <person name="Roy S."/>
            <person name="Loubradou J."/>
            <person name="Henrissat B."/>
            <person name="Grigoriev I.V."/>
            <person name="Corradi N."/>
            <person name="Roux C."/>
            <person name="Martin F.M."/>
        </authorList>
    </citation>
    <scope>NUCLEOTIDE SEQUENCE [LARGE SCALE GENOMIC DNA]</scope>
    <source>
        <strain evidence="5 6">DAOM 194757</strain>
    </source>
</reference>
<dbReference type="GO" id="GO:0008168">
    <property type="term" value="F:methyltransferase activity"/>
    <property type="evidence" value="ECO:0007669"/>
    <property type="project" value="UniProtKB-KW"/>
</dbReference>
<dbReference type="GO" id="GO:0032259">
    <property type="term" value="P:methylation"/>
    <property type="evidence" value="ECO:0007669"/>
    <property type="project" value="UniProtKB-KW"/>
</dbReference>
<dbReference type="EMBL" id="QKWP01000740">
    <property type="protein sequence ID" value="RIB15495.1"/>
    <property type="molecule type" value="Genomic_DNA"/>
</dbReference>
<protein>
    <recommendedName>
        <fullName evidence="4">O-methyltransferase dimerisation domain-containing protein</fullName>
    </recommendedName>
</protein>
<accession>A0A397UZC3</accession>
<dbReference type="InterPro" id="IPR036388">
    <property type="entry name" value="WH-like_DNA-bd_sf"/>
</dbReference>
<keyword evidence="3" id="KW-0949">S-adenosyl-L-methionine</keyword>
<dbReference type="Proteomes" id="UP000266673">
    <property type="component" value="Unassembled WGS sequence"/>
</dbReference>
<sequence length="82" mass="9327">MNEMGVFMISKVIYELTKFEIADIIEDQGGKMNISEIAKVTGNDEDKLNRFLRFATSKGIFRVHDYGVYANNSQSLILCKDT</sequence>
<dbReference type="GO" id="GO:0046983">
    <property type="term" value="F:protein dimerization activity"/>
    <property type="evidence" value="ECO:0007669"/>
    <property type="project" value="InterPro"/>
</dbReference>
<name>A0A397UZC3_9GLOM</name>
<dbReference type="Gene3D" id="1.10.10.10">
    <property type="entry name" value="Winged helix-like DNA-binding domain superfamily/Winged helix DNA-binding domain"/>
    <property type="match status" value="1"/>
</dbReference>
<dbReference type="PANTHER" id="PTHR43712">
    <property type="entry name" value="PUTATIVE (AFU_ORTHOLOGUE AFUA_4G14580)-RELATED"/>
    <property type="match status" value="1"/>
</dbReference>